<keyword evidence="2" id="KW-1185">Reference proteome</keyword>
<organism evidence="1 2">
    <name type="scientific">Tetrabaena socialis</name>
    <dbReference type="NCBI Taxonomy" id="47790"/>
    <lineage>
        <taxon>Eukaryota</taxon>
        <taxon>Viridiplantae</taxon>
        <taxon>Chlorophyta</taxon>
        <taxon>core chlorophytes</taxon>
        <taxon>Chlorophyceae</taxon>
        <taxon>CS clade</taxon>
        <taxon>Chlamydomonadales</taxon>
        <taxon>Tetrabaenaceae</taxon>
        <taxon>Tetrabaena</taxon>
    </lineage>
</organism>
<accession>A0A2J7ZJ35</accession>
<dbReference type="Proteomes" id="UP000236333">
    <property type="component" value="Unassembled WGS sequence"/>
</dbReference>
<feature type="non-terminal residue" evidence="1">
    <location>
        <position position="1"/>
    </location>
</feature>
<evidence type="ECO:0000313" key="1">
    <source>
        <dbReference type="EMBL" id="PNH00260.1"/>
    </source>
</evidence>
<name>A0A2J7ZJ35_9CHLO</name>
<gene>
    <name evidence="1" type="ORF">TSOC_013928</name>
</gene>
<protein>
    <submittedName>
        <fullName evidence="1">Uncharacterized protein</fullName>
    </submittedName>
</protein>
<proteinExistence type="predicted"/>
<evidence type="ECO:0000313" key="2">
    <source>
        <dbReference type="Proteomes" id="UP000236333"/>
    </source>
</evidence>
<dbReference type="EMBL" id="PGGS01001558">
    <property type="protein sequence ID" value="PNH00260.1"/>
    <property type="molecule type" value="Genomic_DNA"/>
</dbReference>
<feature type="non-terminal residue" evidence="1">
    <location>
        <position position="11"/>
    </location>
</feature>
<reference evidence="1 2" key="1">
    <citation type="journal article" date="2017" name="Mol. Biol. Evol.">
        <title>The 4-celled Tetrabaena socialis nuclear genome reveals the essential components for genetic control of cell number at the origin of multicellularity in the volvocine lineage.</title>
        <authorList>
            <person name="Featherston J."/>
            <person name="Arakaki Y."/>
            <person name="Hanschen E.R."/>
            <person name="Ferris P.J."/>
            <person name="Michod R.E."/>
            <person name="Olson B.J.S.C."/>
            <person name="Nozaki H."/>
            <person name="Durand P.M."/>
        </authorList>
    </citation>
    <scope>NUCLEOTIDE SEQUENCE [LARGE SCALE GENOMIC DNA]</scope>
    <source>
        <strain evidence="1 2">NIES-571</strain>
    </source>
</reference>
<comment type="caution">
    <text evidence="1">The sequence shown here is derived from an EMBL/GenBank/DDBJ whole genome shotgun (WGS) entry which is preliminary data.</text>
</comment>
<sequence>GAHRPPRRWHL</sequence>